<evidence type="ECO:0000256" key="2">
    <source>
        <dbReference type="ARBA" id="ARBA00022771"/>
    </source>
</evidence>
<evidence type="ECO:0000259" key="5">
    <source>
        <dbReference type="PROSITE" id="PS50865"/>
    </source>
</evidence>
<keyword evidence="3" id="KW-0862">Zinc</keyword>
<dbReference type="Gene3D" id="6.10.140.2220">
    <property type="match status" value="1"/>
</dbReference>
<keyword evidence="7" id="KW-1185">Reference proteome</keyword>
<feature type="domain" description="MYND-type" evidence="5">
    <location>
        <begin position="170"/>
        <end position="212"/>
    </location>
</feature>
<name>A0ABR0HBT2_9PEZI</name>
<dbReference type="GeneID" id="87932161"/>
<organism evidence="6 7">
    <name type="scientific">Podospora pseudopauciseta</name>
    <dbReference type="NCBI Taxonomy" id="2093780"/>
    <lineage>
        <taxon>Eukaryota</taxon>
        <taxon>Fungi</taxon>
        <taxon>Dikarya</taxon>
        <taxon>Ascomycota</taxon>
        <taxon>Pezizomycotina</taxon>
        <taxon>Sordariomycetes</taxon>
        <taxon>Sordariomycetidae</taxon>
        <taxon>Sordariales</taxon>
        <taxon>Podosporaceae</taxon>
        <taxon>Podospora</taxon>
    </lineage>
</organism>
<dbReference type="InterPro" id="IPR002893">
    <property type="entry name" value="Znf_MYND"/>
</dbReference>
<dbReference type="EMBL" id="JAFFHB010000005">
    <property type="protein sequence ID" value="KAK4665449.1"/>
    <property type="molecule type" value="Genomic_DNA"/>
</dbReference>
<accession>A0ABR0HBT2</accession>
<evidence type="ECO:0000313" key="7">
    <source>
        <dbReference type="Proteomes" id="UP001326199"/>
    </source>
</evidence>
<dbReference type="RefSeq" id="XP_062765415.1">
    <property type="nucleotide sequence ID" value="XM_062911818.1"/>
</dbReference>
<dbReference type="Pfam" id="PF01753">
    <property type="entry name" value="zf-MYND"/>
    <property type="match status" value="1"/>
</dbReference>
<gene>
    <name evidence="6" type="ORF">QC763_401850</name>
</gene>
<protein>
    <recommendedName>
        <fullName evidence="5">MYND-type domain-containing protein</fullName>
    </recommendedName>
</protein>
<evidence type="ECO:0000256" key="1">
    <source>
        <dbReference type="ARBA" id="ARBA00022723"/>
    </source>
</evidence>
<dbReference type="Proteomes" id="UP001326199">
    <property type="component" value="Unassembled WGS sequence"/>
</dbReference>
<evidence type="ECO:0000313" key="6">
    <source>
        <dbReference type="EMBL" id="KAK4665449.1"/>
    </source>
</evidence>
<keyword evidence="2 4" id="KW-0863">Zinc-finger</keyword>
<dbReference type="SUPFAM" id="SSF144232">
    <property type="entry name" value="HIT/MYND zinc finger-like"/>
    <property type="match status" value="1"/>
</dbReference>
<comment type="caution">
    <text evidence="6">The sequence shown here is derived from an EMBL/GenBank/DDBJ whole genome shotgun (WGS) entry which is preliminary data.</text>
</comment>
<evidence type="ECO:0000256" key="4">
    <source>
        <dbReference type="PROSITE-ProRule" id="PRU00134"/>
    </source>
</evidence>
<proteinExistence type="predicted"/>
<evidence type="ECO:0000256" key="3">
    <source>
        <dbReference type="ARBA" id="ARBA00022833"/>
    </source>
</evidence>
<keyword evidence="1" id="KW-0479">Metal-binding</keyword>
<dbReference type="PROSITE" id="PS50865">
    <property type="entry name" value="ZF_MYND_2"/>
    <property type="match status" value="1"/>
</dbReference>
<sequence>MEERVHSFNNLPGPADMELPNLFGRNHWVFGVCHVEIKNPSDIFIAVNPEIDFMKQASPCQILSMPTTQGKAEATVPHLLDAFLIPEGFNPKATALLPGSWSTLEPEMAQAIEDELKKHGVTPALCKVGVCTPKERVILEKRREDFFLPLTPALEMVFREPVKLGGSTRCHGCRMGQASFFEALKRCAQCGRAWYHSRECQRAYWIVHKETCRAPAATASPAAVPLPKLDAHDYYTTKAPNDPEARDLMKSLCLEDGSKRSGIGLPLYRLIITGQDTPEKMRLLFGPNYGTSLEEQHEEVRLQCLLEPPPGSPAHMNMNDSCLVRVLRPATEDEEGKIAEVKGLQALIQGRVGVGNRPSVADMQAILKIYGEDWPGMLLSYSLAVRTMDQRRFGWWLP</sequence>
<reference evidence="6 7" key="1">
    <citation type="journal article" date="2023" name="bioRxiv">
        <title>High-quality genome assemblies of four members of thePodospora anserinaspecies complex.</title>
        <authorList>
            <person name="Ament-Velasquez S.L."/>
            <person name="Vogan A.A."/>
            <person name="Wallerman O."/>
            <person name="Hartmann F."/>
            <person name="Gautier V."/>
            <person name="Silar P."/>
            <person name="Giraud T."/>
            <person name="Johannesson H."/>
        </authorList>
    </citation>
    <scope>NUCLEOTIDE SEQUENCE [LARGE SCALE GENOMIC DNA]</scope>
    <source>
        <strain evidence="6 7">CBS 411.78</strain>
    </source>
</reference>